<dbReference type="Proteomes" id="UP000482209">
    <property type="component" value="Unassembled WGS sequence"/>
</dbReference>
<sequence>MEKKKLSLKEIGIEKLIIIFLCGIFLLILSVPSFMGGGMEERKTETDSSDYSEKNQEMDTNSYISSMEARLKNILKKVDGIGQVEVMITLKTSKEKVPLKDNPYTDENITESDRAGGRRSSKNYRSEEKTVMLDQRDGDASPYVLKEMEPKLEGVLVLAEHGENVRITKEIIDAVQVLFDVPSHKIKVMKMQVTE</sequence>
<comment type="caution">
    <text evidence="3">The sequence shown here is derived from an EMBL/GenBank/DDBJ whole genome shotgun (WGS) entry which is preliminary data.</text>
</comment>
<evidence type="ECO:0000256" key="1">
    <source>
        <dbReference type="SAM" id="MobiDB-lite"/>
    </source>
</evidence>
<evidence type="ECO:0000313" key="3">
    <source>
        <dbReference type="EMBL" id="MSS63747.1"/>
    </source>
</evidence>
<keyword evidence="4" id="KW-1185">Reference proteome</keyword>
<gene>
    <name evidence="3" type="ORF">FYJ58_07625</name>
</gene>
<organism evidence="3 4">
    <name type="scientific">Velocimicrobium porci</name>
    <dbReference type="NCBI Taxonomy" id="2606634"/>
    <lineage>
        <taxon>Bacteria</taxon>
        <taxon>Bacillati</taxon>
        <taxon>Bacillota</taxon>
        <taxon>Clostridia</taxon>
        <taxon>Lachnospirales</taxon>
        <taxon>Lachnospiraceae</taxon>
        <taxon>Velocimicrobium</taxon>
    </lineage>
</organism>
<feature type="transmembrane region" description="Helical" evidence="2">
    <location>
        <begin position="12"/>
        <end position="35"/>
    </location>
</feature>
<evidence type="ECO:0000256" key="2">
    <source>
        <dbReference type="SAM" id="Phobius"/>
    </source>
</evidence>
<dbReference type="AlphaFoldDB" id="A0A6L5XYX2"/>
<protein>
    <submittedName>
        <fullName evidence="3">Stage III sporulation protein AG</fullName>
    </submittedName>
</protein>
<dbReference type="EMBL" id="VUMT01000009">
    <property type="protein sequence ID" value="MSS63747.1"/>
    <property type="molecule type" value="Genomic_DNA"/>
</dbReference>
<feature type="region of interest" description="Disordered" evidence="1">
    <location>
        <begin position="99"/>
        <end position="127"/>
    </location>
</feature>
<reference evidence="3 4" key="1">
    <citation type="submission" date="2019-08" db="EMBL/GenBank/DDBJ databases">
        <title>In-depth cultivation of the pig gut microbiome towards novel bacterial diversity and tailored functional studies.</title>
        <authorList>
            <person name="Wylensek D."/>
            <person name="Hitch T.C.A."/>
            <person name="Clavel T."/>
        </authorList>
    </citation>
    <scope>NUCLEOTIDE SEQUENCE [LARGE SCALE GENOMIC DNA]</scope>
    <source>
        <strain evidence="3 4">WCA-693-APC-MOT-I</strain>
    </source>
</reference>
<evidence type="ECO:0000313" key="4">
    <source>
        <dbReference type="Proteomes" id="UP000482209"/>
    </source>
</evidence>
<accession>A0A6L5XYX2</accession>
<proteinExistence type="predicted"/>
<name>A0A6L5XYX2_9FIRM</name>
<dbReference type="RefSeq" id="WP_154519155.1">
    <property type="nucleotide sequence ID" value="NZ_VUMT01000009.1"/>
</dbReference>
<keyword evidence="2" id="KW-0812">Transmembrane</keyword>
<keyword evidence="2" id="KW-1133">Transmembrane helix</keyword>
<keyword evidence="2" id="KW-0472">Membrane</keyword>